<evidence type="ECO:0000256" key="6">
    <source>
        <dbReference type="PROSITE-ProRule" id="PRU00433"/>
    </source>
</evidence>
<dbReference type="GO" id="GO:0020037">
    <property type="term" value="F:heme binding"/>
    <property type="evidence" value="ECO:0007669"/>
    <property type="project" value="InterPro"/>
</dbReference>
<dbReference type="EMBL" id="CP001108">
    <property type="protein sequence ID" value="ACF45076.1"/>
    <property type="molecule type" value="Genomic_DNA"/>
</dbReference>
<dbReference type="PANTHER" id="PTHR33751:SF9">
    <property type="entry name" value="CYTOCHROME C4"/>
    <property type="match status" value="1"/>
</dbReference>
<dbReference type="KEGG" id="paa:Paes_0010"/>
<dbReference type="GO" id="GO:0046872">
    <property type="term" value="F:metal ion binding"/>
    <property type="evidence" value="ECO:0007669"/>
    <property type="project" value="UniProtKB-KW"/>
</dbReference>
<dbReference type="GO" id="GO:0009055">
    <property type="term" value="F:electron transfer activity"/>
    <property type="evidence" value="ECO:0007669"/>
    <property type="project" value="InterPro"/>
</dbReference>
<dbReference type="Pfam" id="PF00034">
    <property type="entry name" value="Cytochrom_C"/>
    <property type="match status" value="1"/>
</dbReference>
<keyword evidence="2 6" id="KW-0349">Heme</keyword>
<keyword evidence="1" id="KW-0813">Transport</keyword>
<dbReference type="eggNOG" id="COG2863">
    <property type="taxonomic scope" value="Bacteria"/>
</dbReference>
<reference evidence="8" key="1">
    <citation type="submission" date="2008-06" db="EMBL/GenBank/DDBJ databases">
        <title>Complete sequence of chromosome of Prosthecochloris aestuarii DSM 271.</title>
        <authorList>
            <consortium name="US DOE Joint Genome Institute"/>
            <person name="Lucas S."/>
            <person name="Copeland A."/>
            <person name="Lapidus A."/>
            <person name="Glavina del Rio T."/>
            <person name="Dalin E."/>
            <person name="Tice H."/>
            <person name="Bruce D."/>
            <person name="Goodwin L."/>
            <person name="Pitluck S."/>
            <person name="Schmutz J."/>
            <person name="Larimer F."/>
            <person name="Land M."/>
            <person name="Hauser L."/>
            <person name="Kyrpides N."/>
            <person name="Anderson I."/>
            <person name="Liu Z."/>
            <person name="Li T."/>
            <person name="Zhao F."/>
            <person name="Overmann J."/>
            <person name="Bryant D.A."/>
            <person name="Richardson P."/>
        </authorList>
    </citation>
    <scope>NUCLEOTIDE SEQUENCE [LARGE SCALE GENOMIC DNA]</scope>
    <source>
        <strain evidence="8">DSM 271</strain>
    </source>
</reference>
<dbReference type="AlphaFoldDB" id="B4S944"/>
<dbReference type="InterPro" id="IPR009056">
    <property type="entry name" value="Cyt_c-like_dom"/>
</dbReference>
<evidence type="ECO:0000313" key="8">
    <source>
        <dbReference type="EMBL" id="ACF45076.1"/>
    </source>
</evidence>
<evidence type="ECO:0000256" key="2">
    <source>
        <dbReference type="ARBA" id="ARBA00022617"/>
    </source>
</evidence>
<organism evidence="8 9">
    <name type="scientific">Prosthecochloris aestuarii (strain DSM 271 / SK 413)</name>
    <dbReference type="NCBI Taxonomy" id="290512"/>
    <lineage>
        <taxon>Bacteria</taxon>
        <taxon>Pseudomonadati</taxon>
        <taxon>Chlorobiota</taxon>
        <taxon>Chlorobiia</taxon>
        <taxon>Chlorobiales</taxon>
        <taxon>Chlorobiaceae</taxon>
        <taxon>Prosthecochloris</taxon>
    </lineage>
</organism>
<dbReference type="Proteomes" id="UP000002725">
    <property type="component" value="Chromosome"/>
</dbReference>
<dbReference type="PROSITE" id="PS51007">
    <property type="entry name" value="CYTC"/>
    <property type="match status" value="1"/>
</dbReference>
<dbReference type="STRING" id="290512.Paes_0010"/>
<dbReference type="InterPro" id="IPR050597">
    <property type="entry name" value="Cytochrome_c_Oxidase_Subunit"/>
</dbReference>
<accession>B4S944</accession>
<evidence type="ECO:0000256" key="5">
    <source>
        <dbReference type="ARBA" id="ARBA00023004"/>
    </source>
</evidence>
<evidence type="ECO:0000259" key="7">
    <source>
        <dbReference type="PROSITE" id="PS51007"/>
    </source>
</evidence>
<dbReference type="PANTHER" id="PTHR33751">
    <property type="entry name" value="CBB3-TYPE CYTOCHROME C OXIDASE SUBUNIT FIXP"/>
    <property type="match status" value="1"/>
</dbReference>
<evidence type="ECO:0000313" key="9">
    <source>
        <dbReference type="Proteomes" id="UP000002725"/>
    </source>
</evidence>
<dbReference type="PROSITE" id="PS51257">
    <property type="entry name" value="PROKAR_LIPOPROTEIN"/>
    <property type="match status" value="1"/>
</dbReference>
<evidence type="ECO:0000256" key="3">
    <source>
        <dbReference type="ARBA" id="ARBA00022723"/>
    </source>
</evidence>
<gene>
    <name evidence="8" type="ordered locus">Paes_0010</name>
</gene>
<keyword evidence="3 6" id="KW-0479">Metal-binding</keyword>
<dbReference type="Gene3D" id="1.10.760.10">
    <property type="entry name" value="Cytochrome c-like domain"/>
    <property type="match status" value="1"/>
</dbReference>
<evidence type="ECO:0000256" key="1">
    <source>
        <dbReference type="ARBA" id="ARBA00022448"/>
    </source>
</evidence>
<dbReference type="SUPFAM" id="SSF46626">
    <property type="entry name" value="Cytochrome c"/>
    <property type="match status" value="1"/>
</dbReference>
<name>B4S944_PROA2</name>
<proteinExistence type="predicted"/>
<keyword evidence="4" id="KW-0249">Electron transport</keyword>
<dbReference type="RefSeq" id="WP_012504613.1">
    <property type="nucleotide sequence ID" value="NC_011059.1"/>
</dbReference>
<feature type="domain" description="Cytochrome c" evidence="7">
    <location>
        <begin position="43"/>
        <end position="121"/>
    </location>
</feature>
<evidence type="ECO:0000256" key="4">
    <source>
        <dbReference type="ARBA" id="ARBA00022982"/>
    </source>
</evidence>
<dbReference type="InterPro" id="IPR036909">
    <property type="entry name" value="Cyt_c-like_dom_sf"/>
</dbReference>
<protein>
    <submittedName>
        <fullName evidence="8">Cytochrome c class I</fullName>
    </submittedName>
</protein>
<keyword evidence="5 6" id="KW-0408">Iron</keyword>
<dbReference type="HOGENOM" id="CLU_128253_2_0_10"/>
<keyword evidence="9" id="KW-1185">Reference proteome</keyword>
<sequence>MPKKIASWLAAGMIGTAALCGCSTDNSEKNGSSGQEAAVQVSEDFNPRGQILALSCASCHGTDGKSSGIMPSFYGKSQVYLENALKQFKNDERYSTVMGRHAKGYTDEEIKLIAEYFGWACQQTTN</sequence>